<evidence type="ECO:0000313" key="2">
    <source>
        <dbReference type="Proteomes" id="UP000009168"/>
    </source>
</evidence>
<protein>
    <submittedName>
        <fullName evidence="1">Uncharacterized protein</fullName>
    </submittedName>
</protein>
<evidence type="ECO:0000313" key="1">
    <source>
        <dbReference type="EMBL" id="EWS73286.1"/>
    </source>
</evidence>
<accession>W7XGL3</accession>
<dbReference type="AlphaFoldDB" id="W7XGL3"/>
<dbReference type="Proteomes" id="UP000009168">
    <property type="component" value="Unassembled WGS sequence"/>
</dbReference>
<dbReference type="KEGG" id="tet:TTHERM_000219108"/>
<dbReference type="EMBL" id="GG662621">
    <property type="protein sequence ID" value="EWS73286.1"/>
    <property type="molecule type" value="Genomic_DNA"/>
</dbReference>
<reference evidence="2" key="1">
    <citation type="journal article" date="2006" name="PLoS Biol.">
        <title>Macronuclear genome sequence of the ciliate Tetrahymena thermophila, a model eukaryote.</title>
        <authorList>
            <person name="Eisen J.A."/>
            <person name="Coyne R.S."/>
            <person name="Wu M."/>
            <person name="Wu D."/>
            <person name="Thiagarajan M."/>
            <person name="Wortman J.R."/>
            <person name="Badger J.H."/>
            <person name="Ren Q."/>
            <person name="Amedeo P."/>
            <person name="Jones K.M."/>
            <person name="Tallon L.J."/>
            <person name="Delcher A.L."/>
            <person name="Salzberg S.L."/>
            <person name="Silva J.C."/>
            <person name="Haas B.J."/>
            <person name="Majoros W.H."/>
            <person name="Farzad M."/>
            <person name="Carlton J.M."/>
            <person name="Smith R.K. Jr."/>
            <person name="Garg J."/>
            <person name="Pearlman R.E."/>
            <person name="Karrer K.M."/>
            <person name="Sun L."/>
            <person name="Manning G."/>
            <person name="Elde N.C."/>
            <person name="Turkewitz A.P."/>
            <person name="Asai D.J."/>
            <person name="Wilkes D.E."/>
            <person name="Wang Y."/>
            <person name="Cai H."/>
            <person name="Collins K."/>
            <person name="Stewart B.A."/>
            <person name="Lee S.R."/>
            <person name="Wilamowska K."/>
            <person name="Weinberg Z."/>
            <person name="Ruzzo W.L."/>
            <person name="Wloga D."/>
            <person name="Gaertig J."/>
            <person name="Frankel J."/>
            <person name="Tsao C.-C."/>
            <person name="Gorovsky M.A."/>
            <person name="Keeling P.J."/>
            <person name="Waller R.F."/>
            <person name="Patron N.J."/>
            <person name="Cherry J.M."/>
            <person name="Stover N.A."/>
            <person name="Krieger C.J."/>
            <person name="del Toro C."/>
            <person name="Ryder H.F."/>
            <person name="Williamson S.C."/>
            <person name="Barbeau R.A."/>
            <person name="Hamilton E.P."/>
            <person name="Orias E."/>
        </authorList>
    </citation>
    <scope>NUCLEOTIDE SEQUENCE [LARGE SCALE GENOMIC DNA]</scope>
    <source>
        <strain evidence="2">SB210</strain>
    </source>
</reference>
<proteinExistence type="predicted"/>
<dbReference type="RefSeq" id="XP_012654195.1">
    <property type="nucleotide sequence ID" value="XM_012798741.1"/>
</dbReference>
<dbReference type="InParanoid" id="W7XGL3"/>
<organism evidence="1 2">
    <name type="scientific">Tetrahymena thermophila (strain SB210)</name>
    <dbReference type="NCBI Taxonomy" id="312017"/>
    <lineage>
        <taxon>Eukaryota</taxon>
        <taxon>Sar</taxon>
        <taxon>Alveolata</taxon>
        <taxon>Ciliophora</taxon>
        <taxon>Intramacronucleata</taxon>
        <taxon>Oligohymenophorea</taxon>
        <taxon>Hymenostomatida</taxon>
        <taxon>Tetrahymenina</taxon>
        <taxon>Tetrahymenidae</taxon>
        <taxon>Tetrahymena</taxon>
    </lineage>
</organism>
<sequence>MRQYFLKISSSNQDSKRGIYHSSHPSAKSIFKYFYINEFTLLAEPKFLFLQQYSF</sequence>
<name>W7XGL3_TETTS</name>
<dbReference type="GeneID" id="24437863"/>
<gene>
    <name evidence="1" type="ORF">TTHERM_000219108</name>
</gene>
<keyword evidence="2" id="KW-1185">Reference proteome</keyword>